<dbReference type="KEGG" id="cfus:CYFUS_003210"/>
<organism evidence="1 2">
    <name type="scientific">Cystobacter fuscus</name>
    <dbReference type="NCBI Taxonomy" id="43"/>
    <lineage>
        <taxon>Bacteria</taxon>
        <taxon>Pseudomonadati</taxon>
        <taxon>Myxococcota</taxon>
        <taxon>Myxococcia</taxon>
        <taxon>Myxococcales</taxon>
        <taxon>Cystobacterineae</taxon>
        <taxon>Archangiaceae</taxon>
        <taxon>Cystobacter</taxon>
    </lineage>
</organism>
<dbReference type="SUPFAM" id="SSF111069">
    <property type="entry name" value="Hypothetical protein yfbM"/>
    <property type="match status" value="1"/>
</dbReference>
<accession>A0A250J1C8</accession>
<dbReference type="Pfam" id="PF08974">
    <property type="entry name" value="DUF1877"/>
    <property type="match status" value="1"/>
</dbReference>
<proteinExistence type="predicted"/>
<reference evidence="1 2" key="1">
    <citation type="submission" date="2017-06" db="EMBL/GenBank/DDBJ databases">
        <title>Sequencing and comparative analysis of myxobacterial genomes.</title>
        <authorList>
            <person name="Rupp O."/>
            <person name="Goesmann A."/>
            <person name="Sogaard-Andersen L."/>
        </authorList>
    </citation>
    <scope>NUCLEOTIDE SEQUENCE [LARGE SCALE GENOMIC DNA]</scope>
    <source>
        <strain evidence="1 2">DSM 52655</strain>
    </source>
</reference>
<name>A0A250J1C8_9BACT</name>
<dbReference type="RefSeq" id="WP_095986053.1">
    <property type="nucleotide sequence ID" value="NZ_CP022098.1"/>
</dbReference>
<dbReference type="Proteomes" id="UP000217257">
    <property type="component" value="Chromosome"/>
</dbReference>
<dbReference type="InterPro" id="IPR015068">
    <property type="entry name" value="DUF1877"/>
</dbReference>
<protein>
    <recommendedName>
        <fullName evidence="3">DUF1877 domain-containing protein</fullName>
    </recommendedName>
</protein>
<dbReference type="Gene3D" id="3.40.1760.10">
    <property type="entry name" value="YfbM-like super family"/>
    <property type="match status" value="1"/>
</dbReference>
<gene>
    <name evidence="1" type="ORF">CYFUS_003210</name>
</gene>
<evidence type="ECO:0000313" key="1">
    <source>
        <dbReference type="EMBL" id="ATB37785.1"/>
    </source>
</evidence>
<evidence type="ECO:0008006" key="3">
    <source>
        <dbReference type="Google" id="ProtNLM"/>
    </source>
</evidence>
<dbReference type="EMBL" id="CP022098">
    <property type="protein sequence ID" value="ATB37785.1"/>
    <property type="molecule type" value="Genomic_DNA"/>
</dbReference>
<dbReference type="InterPro" id="IPR035944">
    <property type="entry name" value="YfbM-like_sf"/>
</dbReference>
<dbReference type="AlphaFoldDB" id="A0A250J1C8"/>
<evidence type="ECO:0000313" key="2">
    <source>
        <dbReference type="Proteomes" id="UP000217257"/>
    </source>
</evidence>
<sequence length="202" mass="22322">MPLLWEASEMSANCLFLALPQTAWEQLRSEPRTGLDVPSSPVLYEEEEGGYAFRGLTLQEDVVDALRFLLGEAEEPGSSVPFVATRASARPIDEAVGQPTPLDGQAWYLSPDEVRRVEVGLARVTALELASRFDAEELEDSGLAKLAEGLDHLEPWMEEDLPALQQSYAELVEYFQRAAERREGMLVLLEDGPVSALDLGME</sequence>